<evidence type="ECO:0000313" key="2">
    <source>
        <dbReference type="Proteomes" id="UP000075903"/>
    </source>
</evidence>
<accession>A0A182VEG2</accession>
<evidence type="ECO:0000313" key="1">
    <source>
        <dbReference type="EnsemblMetazoa" id="AMEM013584-PA"/>
    </source>
</evidence>
<reference evidence="1" key="1">
    <citation type="submission" date="2020-05" db="UniProtKB">
        <authorList>
            <consortium name="EnsemblMetazoa"/>
        </authorList>
    </citation>
    <scope>IDENTIFICATION</scope>
    <source>
        <strain evidence="1">MAF</strain>
    </source>
</reference>
<dbReference type="VEuPathDB" id="VectorBase:AMEM013584"/>
<organism evidence="1 2">
    <name type="scientific">Anopheles merus</name>
    <name type="common">Mosquito</name>
    <dbReference type="NCBI Taxonomy" id="30066"/>
    <lineage>
        <taxon>Eukaryota</taxon>
        <taxon>Metazoa</taxon>
        <taxon>Ecdysozoa</taxon>
        <taxon>Arthropoda</taxon>
        <taxon>Hexapoda</taxon>
        <taxon>Insecta</taxon>
        <taxon>Pterygota</taxon>
        <taxon>Neoptera</taxon>
        <taxon>Endopterygota</taxon>
        <taxon>Diptera</taxon>
        <taxon>Nematocera</taxon>
        <taxon>Culicoidea</taxon>
        <taxon>Culicidae</taxon>
        <taxon>Anophelinae</taxon>
        <taxon>Anopheles</taxon>
    </lineage>
</organism>
<keyword evidence="2" id="KW-1185">Reference proteome</keyword>
<name>A0A182VEG2_ANOME</name>
<sequence length="114" mass="11874">MKNREEAFTDVLHLRFERQGYPRTSEVIAITITSASGSSAVPLMLAGTGPRSVVLANALADSLKNVSLPMLPTSALRGLSPGSGAGAVVLYGNPSLGGVGVRERPPGYDYDCKV</sequence>
<proteinExistence type="predicted"/>
<protein>
    <submittedName>
        <fullName evidence="1">Uncharacterized protein</fullName>
    </submittedName>
</protein>
<dbReference type="EnsemblMetazoa" id="AMEM013584-RA">
    <property type="protein sequence ID" value="AMEM013584-PA"/>
    <property type="gene ID" value="AMEM013584"/>
</dbReference>
<dbReference type="AlphaFoldDB" id="A0A182VEG2"/>
<dbReference type="Proteomes" id="UP000075903">
    <property type="component" value="Unassembled WGS sequence"/>
</dbReference>